<keyword evidence="4" id="KW-1133">Transmembrane helix</keyword>
<feature type="transmembrane region" description="Helical" evidence="4">
    <location>
        <begin position="514"/>
        <end position="535"/>
    </location>
</feature>
<evidence type="ECO:0000256" key="3">
    <source>
        <dbReference type="PROSITE-ProRule" id="PRU00221"/>
    </source>
</evidence>
<keyword evidence="7" id="KW-1185">Reference proteome</keyword>
<dbReference type="SUPFAM" id="SSF50978">
    <property type="entry name" value="WD40 repeat-like"/>
    <property type="match status" value="2"/>
</dbReference>
<organism evidence="6 7">
    <name type="scientific">Streptomyces cadmiisoli</name>
    <dbReference type="NCBI Taxonomy" id="2184053"/>
    <lineage>
        <taxon>Bacteria</taxon>
        <taxon>Bacillati</taxon>
        <taxon>Actinomycetota</taxon>
        <taxon>Actinomycetes</taxon>
        <taxon>Kitasatosporales</taxon>
        <taxon>Streptomycetaceae</taxon>
        <taxon>Streptomyces</taxon>
        <taxon>Streptomyces aurantiacus group</taxon>
    </lineage>
</organism>
<dbReference type="Pfam" id="PF00400">
    <property type="entry name" value="WD40"/>
    <property type="match status" value="13"/>
</dbReference>
<feature type="repeat" description="WD" evidence="3">
    <location>
        <begin position="937"/>
        <end position="978"/>
    </location>
</feature>
<feature type="repeat" description="WD" evidence="3">
    <location>
        <begin position="811"/>
        <end position="844"/>
    </location>
</feature>
<dbReference type="InterPro" id="IPR049052">
    <property type="entry name" value="nSTAND1"/>
</dbReference>
<evidence type="ECO:0000313" key="7">
    <source>
        <dbReference type="Proteomes" id="UP000249616"/>
    </source>
</evidence>
<dbReference type="CDD" id="cd00200">
    <property type="entry name" value="WD40"/>
    <property type="match status" value="2"/>
</dbReference>
<keyword evidence="4" id="KW-0472">Membrane</keyword>
<dbReference type="Gene3D" id="3.40.50.300">
    <property type="entry name" value="P-loop containing nucleotide triphosphate hydrolases"/>
    <property type="match status" value="1"/>
</dbReference>
<dbReference type="SUPFAM" id="SSF52540">
    <property type="entry name" value="P-loop containing nucleoside triphosphate hydrolases"/>
    <property type="match status" value="1"/>
</dbReference>
<sequence length="1214" mass="129551">MAGRREVPVDPGAGPVQRFAFELRKLRTEVGGMTYRAMAERAGYSGTTLSQAAAGGQLPTLAVTLAYVSACGGDAVEWEARWRQAVDDAAAVGAEEESGEGADAPYRGLARFEPGDSGLFFGRDRLTTDLLDLLRRRRFAAVFGPSGSGKSSLLRAGLIPALQHSREPGLRPAVIQILTPGDHPARALVSLLDASRPGDGGTDTLVIVDQFEEVYTLCQDPAERTRFIDLLLAALLPASRFKVLIAVRADFYGRCAEHHALAGALRDANLLVTAMNRDELRDAIVKPAAAIGLTLERALTARIIEDVADESGALPLMSHALLETWRRRRGRALTEAAYDAVGGVSGAIARTAERLYTQLSPAQAAVARDLLLRLITPGEGAQDTRRPALRTELAAGTRGDAALVLERLARARLVTLADDTVDLAHEALITAWPRLRMWIETGREQLRAHRRLTNTAGEWAEHGRDDGVLYRGVRLAEWDDRDTGRLNDLEREFLAASRDRAQAERAAVRRRVRLTVSGLLAAVVALAVLAGVAFVQARRAEAGQALAFSRQLVASARGQAELDPELGLLLATSAYGTSATDETEAALRQAVFESRVRAVLASHDGQVLGVSFSPDGRYLATSGGDGAIRVWRYGTTLRDPVVLRGRDGEVWTPVFSPDGTRIAAAGEDGTVSVWKWASGAEPVILRGHTGQVWSATFSPDGSSVASASDDGTVRIWNATGRGEPVVLRGHEGWTLGVSFSPDGSRLASSGGDGTVRVWDVRSRRTTVVLRGHSNSVEAVAFSPDGQRIATASTDGTARLWDPDAPAESVVLGSHDGTAEGIGFSRDGARVASTGNDGTVRIWNVHHRAAPLILRGHRGTVTAVAFAADGRRLVSTSEDGTVRIWEAAPTGSDSVLTGHDGPVWATVPSRDGRRLASAGADGTVRVWRTESTAPPTVLREHDGEVLGVAFSPDARRVAGTGDDGTTRIWPVDNAAKPVVLRGHDGPVWTAEFSPDGRRLVTGGSDGTVRIWRTTPGAEPLVVDTGQDKVRYVAYSPDGRHVAAAGLDGTIHVLDPATGKDLHVLRGHKGLVWTVAFSPDGRHLVSGGNDGSARLWDLTKPGRPRVLNGHQGVVWSVSFGSDGRRVVTSGNDATTRIWSTTDNSPPVVLHGFGASVENTNVLPGNRFVSSHDDGTVRVWTCLPCAPIDEVLRRARDGITRELTQEERASYLNESAG</sequence>
<dbReference type="EMBL" id="CP030073">
    <property type="protein sequence ID" value="AWW35513.1"/>
    <property type="molecule type" value="Genomic_DNA"/>
</dbReference>
<dbReference type="InterPro" id="IPR036322">
    <property type="entry name" value="WD40_repeat_dom_sf"/>
</dbReference>
<evidence type="ECO:0000256" key="2">
    <source>
        <dbReference type="ARBA" id="ARBA00022737"/>
    </source>
</evidence>
<dbReference type="InterPro" id="IPR027417">
    <property type="entry name" value="P-loop_NTPase"/>
</dbReference>
<dbReference type="PROSITE" id="PS50294">
    <property type="entry name" value="WD_REPEATS_REGION"/>
    <property type="match status" value="12"/>
</dbReference>
<evidence type="ECO:0000256" key="4">
    <source>
        <dbReference type="SAM" id="Phobius"/>
    </source>
</evidence>
<feature type="repeat" description="WD" evidence="3">
    <location>
        <begin position="600"/>
        <end position="631"/>
    </location>
</feature>
<feature type="repeat" description="WD" evidence="3">
    <location>
        <begin position="643"/>
        <end position="675"/>
    </location>
</feature>
<dbReference type="InterPro" id="IPR001680">
    <property type="entry name" value="WD40_rpt"/>
</dbReference>
<feature type="repeat" description="WD" evidence="3">
    <location>
        <begin position="727"/>
        <end position="768"/>
    </location>
</feature>
<evidence type="ECO:0000256" key="1">
    <source>
        <dbReference type="ARBA" id="ARBA00022574"/>
    </source>
</evidence>
<dbReference type="Gene3D" id="2.130.10.10">
    <property type="entry name" value="YVTN repeat-like/Quinoprotein amine dehydrogenase"/>
    <property type="match status" value="5"/>
</dbReference>
<dbReference type="InterPro" id="IPR001387">
    <property type="entry name" value="Cro/C1-type_HTH"/>
</dbReference>
<dbReference type="AlphaFoldDB" id="A0A2Z4ITD7"/>
<feature type="repeat" description="WD" evidence="3">
    <location>
        <begin position="1063"/>
        <end position="1096"/>
    </location>
</feature>
<gene>
    <name evidence="6" type="ORF">DN051_01545</name>
</gene>
<feature type="repeat" description="WD" evidence="3">
    <location>
        <begin position="853"/>
        <end position="885"/>
    </location>
</feature>
<dbReference type="SMART" id="SM00320">
    <property type="entry name" value="WD40"/>
    <property type="match status" value="14"/>
</dbReference>
<dbReference type="InterPro" id="IPR020472">
    <property type="entry name" value="WD40_PAC1"/>
</dbReference>
<dbReference type="KEGG" id="scad:DN051_01545"/>
<reference evidence="6 7" key="1">
    <citation type="journal article" date="2019" name="Int. J. Syst. Evol. Microbiol.">
        <title>Streptomyces cadmiisoli sp. nov., a novel actinomycete isolated from cadmium-contaminated soil.</title>
        <authorList>
            <person name="Li K."/>
            <person name="Tang X."/>
            <person name="Zhao J."/>
            <person name="Guo Y."/>
            <person name="Tang Y."/>
            <person name="Gao J."/>
        </authorList>
    </citation>
    <scope>NUCLEOTIDE SEQUENCE [LARGE SCALE GENOMIC DNA]</scope>
    <source>
        <strain evidence="6 7">ZFG47</strain>
    </source>
</reference>
<feature type="repeat" description="WD" evidence="3">
    <location>
        <begin position="685"/>
        <end position="717"/>
    </location>
</feature>
<dbReference type="PANTHER" id="PTHR44019:SF8">
    <property type="entry name" value="POC1 CENTRIOLAR PROTEIN HOMOLOG"/>
    <property type="match status" value="1"/>
</dbReference>
<dbReference type="Pfam" id="PF20703">
    <property type="entry name" value="nSTAND1"/>
    <property type="match status" value="1"/>
</dbReference>
<protein>
    <recommendedName>
        <fullName evidence="5">HTH cro/C1-type domain-containing protein</fullName>
    </recommendedName>
</protein>
<name>A0A2Z4ITD7_9ACTN</name>
<keyword evidence="4" id="KW-0812">Transmembrane</keyword>
<dbReference type="PRINTS" id="PR00320">
    <property type="entry name" value="GPROTEINBRPT"/>
</dbReference>
<dbReference type="PANTHER" id="PTHR44019">
    <property type="entry name" value="WD REPEAT-CONTAINING PROTEIN 55"/>
    <property type="match status" value="1"/>
</dbReference>
<accession>A0A2Z4ITD7</accession>
<keyword evidence="2" id="KW-0677">Repeat</keyword>
<dbReference type="RefSeq" id="WP_112437688.1">
    <property type="nucleotide sequence ID" value="NZ_CP030073.1"/>
</dbReference>
<feature type="repeat" description="WD" evidence="3">
    <location>
        <begin position="1105"/>
        <end position="1146"/>
    </location>
</feature>
<feature type="repeat" description="WD" evidence="3">
    <location>
        <begin position="979"/>
        <end position="1010"/>
    </location>
</feature>
<dbReference type="Proteomes" id="UP000249616">
    <property type="component" value="Chromosome"/>
</dbReference>
<evidence type="ECO:0000313" key="6">
    <source>
        <dbReference type="EMBL" id="AWW35513.1"/>
    </source>
</evidence>
<evidence type="ECO:0000259" key="5">
    <source>
        <dbReference type="SMART" id="SM00530"/>
    </source>
</evidence>
<dbReference type="CDD" id="cd00093">
    <property type="entry name" value="HTH_XRE"/>
    <property type="match status" value="1"/>
</dbReference>
<dbReference type="PROSITE" id="PS00678">
    <property type="entry name" value="WD_REPEATS_1"/>
    <property type="match status" value="3"/>
</dbReference>
<feature type="repeat" description="WD" evidence="3">
    <location>
        <begin position="1021"/>
        <end position="1062"/>
    </location>
</feature>
<keyword evidence="1 3" id="KW-0853">WD repeat</keyword>
<feature type="domain" description="HTH cro/C1-type" evidence="5">
    <location>
        <begin position="22"/>
        <end position="78"/>
    </location>
</feature>
<feature type="repeat" description="WD" evidence="3">
    <location>
        <begin position="895"/>
        <end position="936"/>
    </location>
</feature>
<dbReference type="InterPro" id="IPR019775">
    <property type="entry name" value="WD40_repeat_CS"/>
</dbReference>
<feature type="repeat" description="WD" evidence="3">
    <location>
        <begin position="769"/>
        <end position="801"/>
    </location>
</feature>
<dbReference type="PROSITE" id="PS50082">
    <property type="entry name" value="WD_REPEATS_2"/>
    <property type="match status" value="13"/>
</dbReference>
<dbReference type="SMART" id="SM00530">
    <property type="entry name" value="HTH_XRE"/>
    <property type="match status" value="1"/>
</dbReference>
<dbReference type="InterPro" id="IPR050505">
    <property type="entry name" value="WDR55/POC1"/>
</dbReference>
<dbReference type="InterPro" id="IPR015943">
    <property type="entry name" value="WD40/YVTN_repeat-like_dom_sf"/>
</dbReference>
<proteinExistence type="predicted"/>